<protein>
    <submittedName>
        <fullName evidence="3">Uncharacterized protein</fullName>
    </submittedName>
</protein>
<evidence type="ECO:0000256" key="2">
    <source>
        <dbReference type="SAM" id="SignalP"/>
    </source>
</evidence>
<organism evidence="3 5">
    <name type="scientific">Durusdinium trenchii</name>
    <dbReference type="NCBI Taxonomy" id="1381693"/>
    <lineage>
        <taxon>Eukaryota</taxon>
        <taxon>Sar</taxon>
        <taxon>Alveolata</taxon>
        <taxon>Dinophyceae</taxon>
        <taxon>Suessiales</taxon>
        <taxon>Symbiodiniaceae</taxon>
        <taxon>Durusdinium</taxon>
    </lineage>
</organism>
<feature type="chain" id="PRO_5045029276" evidence="2">
    <location>
        <begin position="16"/>
        <end position="108"/>
    </location>
</feature>
<keyword evidence="1" id="KW-0472">Membrane</keyword>
<evidence type="ECO:0000313" key="3">
    <source>
        <dbReference type="EMBL" id="CAK9038727.1"/>
    </source>
</evidence>
<evidence type="ECO:0000313" key="4">
    <source>
        <dbReference type="EMBL" id="CAK9106075.1"/>
    </source>
</evidence>
<feature type="signal peptide" evidence="2">
    <location>
        <begin position="1"/>
        <end position="15"/>
    </location>
</feature>
<keyword evidence="5" id="KW-1185">Reference proteome</keyword>
<comment type="caution">
    <text evidence="3">The sequence shown here is derived from an EMBL/GenBank/DDBJ whole genome shotgun (WGS) entry which is preliminary data.</text>
</comment>
<evidence type="ECO:0000313" key="5">
    <source>
        <dbReference type="Proteomes" id="UP001642484"/>
    </source>
</evidence>
<name>A0ABP0LHR7_9DINO</name>
<sequence>MGVLILLTLIGLVSGAHVRPLHDSSLEHLHWKGQVDSLDEYLALTSLTDPMPKAPNLELHRRRMYIEWTLLFTLVPLIPAVTLLVLYMGSARTPSRECDAADDAAEGG</sequence>
<feature type="transmembrane region" description="Helical" evidence="1">
    <location>
        <begin position="65"/>
        <end position="87"/>
    </location>
</feature>
<evidence type="ECO:0000256" key="1">
    <source>
        <dbReference type="SAM" id="Phobius"/>
    </source>
</evidence>
<dbReference type="EMBL" id="CAXAMN010012669">
    <property type="protein sequence ID" value="CAK9038727.1"/>
    <property type="molecule type" value="Genomic_DNA"/>
</dbReference>
<gene>
    <name evidence="3" type="ORF">CCMP2556_LOCUS21135</name>
    <name evidence="4" type="ORF">CCMP2556_LOCUS49613</name>
</gene>
<dbReference type="Proteomes" id="UP001642484">
    <property type="component" value="Unassembled WGS sequence"/>
</dbReference>
<keyword evidence="1" id="KW-1133">Transmembrane helix</keyword>
<keyword evidence="2" id="KW-0732">Signal</keyword>
<reference evidence="3 5" key="1">
    <citation type="submission" date="2024-02" db="EMBL/GenBank/DDBJ databases">
        <authorList>
            <person name="Chen Y."/>
            <person name="Shah S."/>
            <person name="Dougan E. K."/>
            <person name="Thang M."/>
            <person name="Chan C."/>
        </authorList>
    </citation>
    <scope>NUCLEOTIDE SEQUENCE [LARGE SCALE GENOMIC DNA]</scope>
</reference>
<keyword evidence="1" id="KW-0812">Transmembrane</keyword>
<dbReference type="EMBL" id="CAXAMN010026817">
    <property type="protein sequence ID" value="CAK9106075.1"/>
    <property type="molecule type" value="Genomic_DNA"/>
</dbReference>
<accession>A0ABP0LHR7</accession>
<proteinExistence type="predicted"/>